<feature type="domain" description="Siroheme decarboxylase AsnC-like ligand binding" evidence="6">
    <location>
        <begin position="66"/>
        <end position="161"/>
    </location>
</feature>
<evidence type="ECO:0000259" key="7">
    <source>
        <dbReference type="Pfam" id="PF22451"/>
    </source>
</evidence>
<dbReference type="Proteomes" id="UP000266426">
    <property type="component" value="Unassembled WGS sequence"/>
</dbReference>
<dbReference type="PANTHER" id="PTHR43413">
    <property type="entry name" value="TRANSCRIPTIONAL REGULATOR, ASNC FAMILY"/>
    <property type="match status" value="1"/>
</dbReference>
<dbReference type="PANTHER" id="PTHR43413:SF1">
    <property type="entry name" value="SIROHEME DECARBOXYLASE NIRL SUBUNIT"/>
    <property type="match status" value="1"/>
</dbReference>
<dbReference type="GO" id="GO:0016829">
    <property type="term" value="F:lyase activity"/>
    <property type="evidence" value="ECO:0007669"/>
    <property type="project" value="UniProtKB-KW"/>
</dbReference>
<evidence type="ECO:0000256" key="5">
    <source>
        <dbReference type="ARBA" id="ARBA00048470"/>
    </source>
</evidence>
<gene>
    <name evidence="8" type="ORF">C4541_01100</name>
</gene>
<proteinExistence type="inferred from homology"/>
<dbReference type="EC" id="4.1.1.111" evidence="4"/>
<dbReference type="InterPro" id="IPR053953">
    <property type="entry name" value="NirdL-like_HTH"/>
</dbReference>
<evidence type="ECO:0000259" key="6">
    <source>
        <dbReference type="Pfam" id="PF17805"/>
    </source>
</evidence>
<dbReference type="Pfam" id="PF22451">
    <property type="entry name" value="NirdL-like_HTH"/>
    <property type="match status" value="1"/>
</dbReference>
<keyword evidence="1" id="KW-0456">Lyase</keyword>
<name>A0A3A4RFU3_9BACT</name>
<feature type="domain" description="Siroheme decarboxylase NirL-like HTH" evidence="7">
    <location>
        <begin position="201"/>
        <end position="245"/>
    </location>
</feature>
<evidence type="ECO:0000256" key="4">
    <source>
        <dbReference type="ARBA" id="ARBA00023471"/>
    </source>
</evidence>
<accession>A0A3A4RFU3</accession>
<evidence type="ECO:0000256" key="3">
    <source>
        <dbReference type="ARBA" id="ARBA00023457"/>
    </source>
</evidence>
<comment type="similarity">
    <text evidence="3">Belongs to the Ahb/Nir family.</text>
</comment>
<evidence type="ECO:0000313" key="8">
    <source>
        <dbReference type="EMBL" id="RJP61829.1"/>
    </source>
</evidence>
<organism evidence="8 9">
    <name type="scientific">Candidatus Auribacter fodinae</name>
    <dbReference type="NCBI Taxonomy" id="2093366"/>
    <lineage>
        <taxon>Bacteria</taxon>
        <taxon>Pseudomonadati</taxon>
        <taxon>Candidatus Auribacterota</taxon>
        <taxon>Candidatus Auribacteria</taxon>
        <taxon>Candidatus Auribacterales</taxon>
        <taxon>Candidatus Auribacteraceae</taxon>
        <taxon>Candidatus Auribacter</taxon>
    </lineage>
</organism>
<dbReference type="EMBL" id="QZJZ01000008">
    <property type="protein sequence ID" value="RJP61829.1"/>
    <property type="molecule type" value="Genomic_DNA"/>
</dbReference>
<comment type="pathway">
    <text evidence="2">Porphyrin-containing compound metabolism.</text>
</comment>
<comment type="catalytic activity">
    <reaction evidence="5">
        <text>siroheme + 2 H(+) = 12,18-didecarboxysiroheme + 2 CO2</text>
        <dbReference type="Rhea" id="RHEA:19093"/>
        <dbReference type="ChEBI" id="CHEBI:15378"/>
        <dbReference type="ChEBI" id="CHEBI:16526"/>
        <dbReference type="ChEBI" id="CHEBI:60052"/>
        <dbReference type="ChEBI" id="CHEBI:140497"/>
        <dbReference type="EC" id="4.1.1.111"/>
    </reaction>
</comment>
<dbReference type="InterPro" id="IPR040523">
    <property type="entry name" value="AsnC_trans_reg2"/>
</dbReference>
<dbReference type="Pfam" id="PF17805">
    <property type="entry name" value="AsnC_trans_reg2"/>
    <property type="match status" value="2"/>
</dbReference>
<evidence type="ECO:0000256" key="1">
    <source>
        <dbReference type="ARBA" id="ARBA00023239"/>
    </source>
</evidence>
<feature type="domain" description="Siroheme decarboxylase AsnC-like ligand binding" evidence="6">
    <location>
        <begin position="257"/>
        <end position="343"/>
    </location>
</feature>
<evidence type="ECO:0000256" key="2">
    <source>
        <dbReference type="ARBA" id="ARBA00023444"/>
    </source>
</evidence>
<comment type="caution">
    <text evidence="8">The sequence shown here is derived from an EMBL/GenBank/DDBJ whole genome shotgun (WGS) entry which is preliminary data.</text>
</comment>
<dbReference type="InterPro" id="IPR050684">
    <property type="entry name" value="HTH-Siroheme_Decarb"/>
</dbReference>
<sequence length="370" mass="41625">MLNDMVNAQQEELMFRLQKGIPIAPEPFDIIGEEIGLPGTTVVELLFSYFKQGIARRFGGIFDVRRLGYTSVLCAAVIPEYAVDEVAQKIIQFQGITHCYLRTSADDLSSAPPIREDGLVMPNLWFTLSSLGESFDDELQSVRDFVAPYTFLTLPALRRFKINVILDPRQRKHIEPVPSLAVTGQGHPAWDGVVRSFSLQEKKLIRFLQQLPVSARPFEPLASATGYDPEELCALLKNWEREGILKRVGLILNHRNAGFRANGMCIWRVPDETVEEVGRTLAVHPEITHCYERSIPEGFPYNLFAMIHTDTVETARGLFGEISDYAGLSESEGLVFISTKEYKKTSLELFPEPGEDGIQKLKNSGFKKDD</sequence>
<evidence type="ECO:0000313" key="9">
    <source>
        <dbReference type="Proteomes" id="UP000266426"/>
    </source>
</evidence>
<reference evidence="8 9" key="1">
    <citation type="journal article" date="2017" name="ISME J.">
        <title>Energy and carbon metabolisms in a deep terrestrial subsurface fluid microbial community.</title>
        <authorList>
            <person name="Momper L."/>
            <person name="Jungbluth S.P."/>
            <person name="Lee M.D."/>
            <person name="Amend J.P."/>
        </authorList>
    </citation>
    <scope>NUCLEOTIDE SEQUENCE [LARGE SCALE GENOMIC DNA]</scope>
    <source>
        <strain evidence="8">SURF_26</strain>
    </source>
</reference>
<protein>
    <recommendedName>
        <fullName evidence="4">siroheme decarboxylase</fullName>
        <ecNumber evidence="4">4.1.1.111</ecNumber>
    </recommendedName>
</protein>
<dbReference type="AlphaFoldDB" id="A0A3A4RFU3"/>
<dbReference type="Gene3D" id="3.30.70.3460">
    <property type="match status" value="2"/>
</dbReference>